<dbReference type="KEGG" id="pfy:PFICI_04922"/>
<dbReference type="GeneID" id="19269935"/>
<name>W3XCY6_PESFW</name>
<gene>
    <name evidence="1" type="ORF">PFICI_04922</name>
</gene>
<proteinExistence type="predicted"/>
<dbReference type="Proteomes" id="UP000030651">
    <property type="component" value="Unassembled WGS sequence"/>
</dbReference>
<protein>
    <submittedName>
        <fullName evidence="1">Uncharacterized protein</fullName>
    </submittedName>
</protein>
<dbReference type="RefSeq" id="XP_007831694.1">
    <property type="nucleotide sequence ID" value="XM_007833503.1"/>
</dbReference>
<sequence>MSAFEYRDQADQAEDYYNHPLRTKNQELEAENLSLKRLLRENGITWPSPYPFLQQHKAASRSTRSSMSSSLPHLPTEIVLKILEHSLTSKYPIIDPLCKTKKEHITADEAKRTNQIAIHFLATCKAWHTEGSRYLWSSNRFVFTTVQAVKTFADIEFRYREMVREVNFRVIARFYDDDPSRIHKISRDTHRPAQSRQVKLRINKRAKEPTLARRGFRSYAWLQLVDFLEALLPPHDPNHDNSLPRKRLLPSLEKLRLDLINFAEDTWQFPTAQLHDIASHHLGCSLNQVIVTGLPRDDVGIRATHDLQGLLKDDGLFIDHDPTYVLGPRGNLRPLPGEHMHMRVVRAMRPEAGVKHHHHDDHPSFFDNFPPAPLDVGKPPPSDYVSCRTIWRKVPVQISKPEETAWQLFDRVSGLPWEEVEAEILMDDDYLLMDEEDMTEDQMDALMLCENCGEAHPGPIRAEMMDDLYDDF</sequence>
<organism evidence="1 2">
    <name type="scientific">Pestalotiopsis fici (strain W106-1 / CGMCC3.15140)</name>
    <dbReference type="NCBI Taxonomy" id="1229662"/>
    <lineage>
        <taxon>Eukaryota</taxon>
        <taxon>Fungi</taxon>
        <taxon>Dikarya</taxon>
        <taxon>Ascomycota</taxon>
        <taxon>Pezizomycotina</taxon>
        <taxon>Sordariomycetes</taxon>
        <taxon>Xylariomycetidae</taxon>
        <taxon>Amphisphaeriales</taxon>
        <taxon>Sporocadaceae</taxon>
        <taxon>Pestalotiopsis</taxon>
    </lineage>
</organism>
<dbReference type="HOGENOM" id="CLU_032154_0_0_1"/>
<reference evidence="2" key="1">
    <citation type="journal article" date="2015" name="BMC Genomics">
        <title>Genomic and transcriptomic analysis of the endophytic fungus Pestalotiopsis fici reveals its lifestyle and high potential for synthesis of natural products.</title>
        <authorList>
            <person name="Wang X."/>
            <person name="Zhang X."/>
            <person name="Liu L."/>
            <person name="Xiang M."/>
            <person name="Wang W."/>
            <person name="Sun X."/>
            <person name="Che Y."/>
            <person name="Guo L."/>
            <person name="Liu G."/>
            <person name="Guo L."/>
            <person name="Wang C."/>
            <person name="Yin W.B."/>
            <person name="Stadler M."/>
            <person name="Zhang X."/>
            <person name="Liu X."/>
        </authorList>
    </citation>
    <scope>NUCLEOTIDE SEQUENCE [LARGE SCALE GENOMIC DNA]</scope>
    <source>
        <strain evidence="2">W106-1 / CGMCC3.15140</strain>
    </source>
</reference>
<keyword evidence="2" id="KW-1185">Reference proteome</keyword>
<evidence type="ECO:0000313" key="2">
    <source>
        <dbReference type="Proteomes" id="UP000030651"/>
    </source>
</evidence>
<dbReference type="eggNOG" id="ENOG502RFRV">
    <property type="taxonomic scope" value="Eukaryota"/>
</dbReference>
<dbReference type="OrthoDB" id="5279415at2759"/>
<dbReference type="EMBL" id="KI912111">
    <property type="protein sequence ID" value="ETS83046.1"/>
    <property type="molecule type" value="Genomic_DNA"/>
</dbReference>
<dbReference type="OMA" id="HFLATCK"/>
<evidence type="ECO:0000313" key="1">
    <source>
        <dbReference type="EMBL" id="ETS83046.1"/>
    </source>
</evidence>
<dbReference type="InParanoid" id="W3XCY6"/>
<dbReference type="AlphaFoldDB" id="W3XCY6"/>
<accession>W3XCY6</accession>